<dbReference type="FunFam" id="3.40.50.300:FF:000737">
    <property type="entry name" value="Bifunctional polynucleotide phosphatase/kinase"/>
    <property type="match status" value="1"/>
</dbReference>
<dbReference type="SUPFAM" id="SSF52540">
    <property type="entry name" value="P-loop containing nucleoside triphosphate hydrolases"/>
    <property type="match status" value="1"/>
</dbReference>
<evidence type="ECO:0000313" key="1">
    <source>
        <dbReference type="EMBL" id="RUS28914.1"/>
    </source>
</evidence>
<dbReference type="Gene3D" id="3.40.50.1000">
    <property type="entry name" value="HAD superfamily/HAD-like"/>
    <property type="match status" value="1"/>
</dbReference>
<gene>
    <name evidence="1" type="ORF">BC938DRAFT_481286</name>
</gene>
<dbReference type="NCBIfam" id="TIGR01662">
    <property type="entry name" value="HAD-SF-IIIA"/>
    <property type="match status" value="1"/>
</dbReference>
<dbReference type="PANTHER" id="PTHR12083">
    <property type="entry name" value="BIFUNCTIONAL POLYNUCLEOTIDE PHOSPHATASE/KINASE"/>
    <property type="match status" value="1"/>
</dbReference>
<keyword evidence="1" id="KW-0418">Kinase</keyword>
<accession>A0A433QGQ5</accession>
<dbReference type="InterPro" id="IPR006549">
    <property type="entry name" value="HAD-SF_hydro_IIIA"/>
</dbReference>
<reference evidence="1 2" key="1">
    <citation type="journal article" date="2018" name="New Phytol.">
        <title>Phylogenomics of Endogonaceae and evolution of mycorrhizas within Mucoromycota.</title>
        <authorList>
            <person name="Chang Y."/>
            <person name="Desiro A."/>
            <person name="Na H."/>
            <person name="Sandor L."/>
            <person name="Lipzen A."/>
            <person name="Clum A."/>
            <person name="Barry K."/>
            <person name="Grigoriev I.V."/>
            <person name="Martin F.M."/>
            <person name="Stajich J.E."/>
            <person name="Smith M.E."/>
            <person name="Bonito G."/>
            <person name="Spatafora J.W."/>
        </authorList>
    </citation>
    <scope>NUCLEOTIDE SEQUENCE [LARGE SCALE GENOMIC DNA]</scope>
    <source>
        <strain evidence="1 2">AD002</strain>
    </source>
</reference>
<dbReference type="GO" id="GO:0046404">
    <property type="term" value="F:ATP-dependent polydeoxyribonucleotide 5'-hydroxyl-kinase activity"/>
    <property type="evidence" value="ECO:0007669"/>
    <property type="project" value="TreeGrafter"/>
</dbReference>
<dbReference type="Proteomes" id="UP000274822">
    <property type="component" value="Unassembled WGS sequence"/>
</dbReference>
<evidence type="ECO:0000313" key="2">
    <source>
        <dbReference type="Proteomes" id="UP000274822"/>
    </source>
</evidence>
<keyword evidence="1" id="KW-0808">Transferase</keyword>
<dbReference type="GO" id="GO:0046403">
    <property type="term" value="F:polynucleotide 3'-phosphatase activity"/>
    <property type="evidence" value="ECO:0007669"/>
    <property type="project" value="TreeGrafter"/>
</dbReference>
<protein>
    <submittedName>
        <fullName evidence="1">Polynucleotide kinase 3 phosphatase-domain-containing protein</fullName>
    </submittedName>
</protein>
<dbReference type="PANTHER" id="PTHR12083:SF9">
    <property type="entry name" value="BIFUNCTIONAL POLYNUCLEOTIDE PHOSPHATASE_KINASE"/>
    <property type="match status" value="1"/>
</dbReference>
<dbReference type="InterPro" id="IPR013954">
    <property type="entry name" value="PNK3P"/>
</dbReference>
<dbReference type="NCBIfam" id="TIGR01664">
    <property type="entry name" value="DNA-3'-Pase"/>
    <property type="match status" value="1"/>
</dbReference>
<dbReference type="GO" id="GO:0006281">
    <property type="term" value="P:DNA repair"/>
    <property type="evidence" value="ECO:0007669"/>
    <property type="project" value="TreeGrafter"/>
</dbReference>
<organism evidence="1 2">
    <name type="scientific">Jimgerdemannia flammicorona</name>
    <dbReference type="NCBI Taxonomy" id="994334"/>
    <lineage>
        <taxon>Eukaryota</taxon>
        <taxon>Fungi</taxon>
        <taxon>Fungi incertae sedis</taxon>
        <taxon>Mucoromycota</taxon>
        <taxon>Mucoromycotina</taxon>
        <taxon>Endogonomycetes</taxon>
        <taxon>Endogonales</taxon>
        <taxon>Endogonaceae</taxon>
        <taxon>Jimgerdemannia</taxon>
    </lineage>
</organism>
<dbReference type="InterPro" id="IPR006551">
    <property type="entry name" value="Polynucleotide_phosphatase"/>
</dbReference>
<dbReference type="AlphaFoldDB" id="A0A433QGQ5"/>
<dbReference type="EMBL" id="RBNJ01005927">
    <property type="protein sequence ID" value="RUS28914.1"/>
    <property type="molecule type" value="Genomic_DNA"/>
</dbReference>
<dbReference type="GO" id="GO:0003690">
    <property type="term" value="F:double-stranded DNA binding"/>
    <property type="evidence" value="ECO:0007669"/>
    <property type="project" value="TreeGrafter"/>
</dbReference>
<dbReference type="InterPro" id="IPR036412">
    <property type="entry name" value="HAD-like_sf"/>
</dbReference>
<comment type="caution">
    <text evidence="1">The sequence shown here is derived from an EMBL/GenBank/DDBJ whole genome shotgun (WGS) entry which is preliminary data.</text>
</comment>
<sequence>MRNKGITDLFASLKTHLVYTRSLKTITSKQATTRTKDSTTTTVALAAEAASKRKYSLEDEKVEETVEKKAKITQTTTVSASLSSATAIHPFFSKSAVSTQSASQVSWIEKSEGFLICQFNSPAGKSKIAAFDLDGTIVTTKSGNVHAKDLHDWKWWTTSVPKKLKELDETGYKIVLLTNQAGLKTPVKLGNFKIKAANVLTKLGIPSQVLVSTRHDQYRKPMTSAWEWLQEEGNEGVDIGRLETHAGTVLVVENELDVTQSFYVGDAAGRAAGWKKGAKKDFSCSDRKFAHNLSLGFSTPEEYFLGESPAAFDWGGFEPKQLPTNAPLFTPTTTPLVPDDLGQEVVVFVGFPASGKTEFAKRILVSRGYEYVNQDTLKSKDKCIAACKKALMEGKSVVIDNTNPDPPTRAAYTALAKTNKIPIRCFWFTAPEGLAKHNNAYRALRGVGAGAGDKEGEKRDLLPGMAFSGYASRFVEPTVREGFTEVKRINFVWEGDEETRKEWEKWWC</sequence>
<dbReference type="InterPro" id="IPR027417">
    <property type="entry name" value="P-loop_NTPase"/>
</dbReference>
<dbReference type="Gene3D" id="3.40.50.300">
    <property type="entry name" value="P-loop containing nucleotide triphosphate hydrolases"/>
    <property type="match status" value="1"/>
</dbReference>
<proteinExistence type="predicted"/>
<name>A0A433QGQ5_9FUNG</name>
<dbReference type="InterPro" id="IPR023214">
    <property type="entry name" value="HAD_sf"/>
</dbReference>
<dbReference type="Pfam" id="PF13671">
    <property type="entry name" value="AAA_33"/>
    <property type="match status" value="1"/>
</dbReference>
<dbReference type="Pfam" id="PF08645">
    <property type="entry name" value="PNK3P"/>
    <property type="match status" value="1"/>
</dbReference>
<keyword evidence="2" id="KW-1185">Reference proteome</keyword>
<dbReference type="SUPFAM" id="SSF56784">
    <property type="entry name" value="HAD-like"/>
    <property type="match status" value="1"/>
</dbReference>